<proteinExistence type="inferred from homology"/>
<dbReference type="RefSeq" id="WP_070073463.1">
    <property type="nucleotide sequence ID" value="NZ_CP017448.1"/>
</dbReference>
<dbReference type="PANTHER" id="PTHR13799">
    <property type="entry name" value="NGG1 INTERACTING FACTOR 3"/>
    <property type="match status" value="1"/>
</dbReference>
<dbReference type="NCBIfam" id="TIGR00486">
    <property type="entry name" value="YbgI_SA1388"/>
    <property type="match status" value="1"/>
</dbReference>
<dbReference type="GO" id="GO:0005737">
    <property type="term" value="C:cytoplasm"/>
    <property type="evidence" value="ECO:0007669"/>
    <property type="project" value="TreeGrafter"/>
</dbReference>
<name>A0A1D8KAE4_9GAMM</name>
<feature type="binding site" evidence="3">
    <location>
        <position position="221"/>
    </location>
    <ligand>
        <name>a divalent metal cation</name>
        <dbReference type="ChEBI" id="CHEBI:60240"/>
        <label>1</label>
    </ligand>
</feature>
<feature type="binding site" evidence="3">
    <location>
        <position position="217"/>
    </location>
    <ligand>
        <name>a divalent metal cation</name>
        <dbReference type="ChEBI" id="CHEBI:60240"/>
        <label>1</label>
    </ligand>
</feature>
<evidence type="ECO:0000256" key="2">
    <source>
        <dbReference type="ARBA" id="ARBA00022723"/>
    </source>
</evidence>
<dbReference type="InterPro" id="IPR002678">
    <property type="entry name" value="DUF34/NIF3"/>
</dbReference>
<dbReference type="Pfam" id="PF01784">
    <property type="entry name" value="DUF34_NIF3"/>
    <property type="match status" value="1"/>
</dbReference>
<dbReference type="EMBL" id="CP017448">
    <property type="protein sequence ID" value="AOV17933.1"/>
    <property type="molecule type" value="Genomic_DNA"/>
</dbReference>
<dbReference type="PANTHER" id="PTHR13799:SF14">
    <property type="entry name" value="GTP CYCLOHYDROLASE 1 TYPE 2 HOMOLOG"/>
    <property type="match status" value="1"/>
</dbReference>
<reference evidence="4 5" key="1">
    <citation type="submission" date="2016-09" db="EMBL/GenBank/DDBJ databases">
        <title>Acidihalobacter prosperus V6 (DSM14174).</title>
        <authorList>
            <person name="Khaleque H.N."/>
            <person name="Ramsay J.P."/>
            <person name="Murphy R.J.T."/>
            <person name="Kaksonen A.H."/>
            <person name="Boxall N.J."/>
            <person name="Watkin E.L.J."/>
        </authorList>
    </citation>
    <scope>NUCLEOTIDE SEQUENCE [LARGE SCALE GENOMIC DNA]</scope>
    <source>
        <strain evidence="4 5">V6</strain>
    </source>
</reference>
<evidence type="ECO:0000256" key="3">
    <source>
        <dbReference type="PIRSR" id="PIRSR602678-1"/>
    </source>
</evidence>
<feature type="binding site" evidence="3">
    <location>
        <position position="65"/>
    </location>
    <ligand>
        <name>a divalent metal cation</name>
        <dbReference type="ChEBI" id="CHEBI:60240"/>
        <label>1</label>
    </ligand>
</feature>
<feature type="binding site" evidence="3">
    <location>
        <position position="64"/>
    </location>
    <ligand>
        <name>a divalent metal cation</name>
        <dbReference type="ChEBI" id="CHEBI:60240"/>
        <label>2</label>
    </ligand>
</feature>
<dbReference type="AlphaFoldDB" id="A0A1D8KAE4"/>
<dbReference type="KEGG" id="aaeo:BJI67_13470"/>
<dbReference type="Gene3D" id="3.40.1390.30">
    <property type="entry name" value="NIF3 (NGG1p interacting factor 3)-like"/>
    <property type="match status" value="2"/>
</dbReference>
<feature type="binding site" evidence="3">
    <location>
        <position position="102"/>
    </location>
    <ligand>
        <name>a divalent metal cation</name>
        <dbReference type="ChEBI" id="CHEBI:60240"/>
        <label>1</label>
    </ligand>
</feature>
<keyword evidence="5" id="KW-1185">Reference proteome</keyword>
<dbReference type="SUPFAM" id="SSF102705">
    <property type="entry name" value="NIF3 (NGG1p interacting factor 3)-like"/>
    <property type="match status" value="1"/>
</dbReference>
<protein>
    <submittedName>
        <fullName evidence="4">Nif3-like dinuclear metal center hexameric protein</fullName>
    </submittedName>
</protein>
<evidence type="ECO:0000313" key="5">
    <source>
        <dbReference type="Proteomes" id="UP000095342"/>
    </source>
</evidence>
<dbReference type="Proteomes" id="UP000095342">
    <property type="component" value="Chromosome"/>
</dbReference>
<evidence type="ECO:0000313" key="4">
    <source>
        <dbReference type="EMBL" id="AOV17933.1"/>
    </source>
</evidence>
<evidence type="ECO:0000256" key="1">
    <source>
        <dbReference type="ARBA" id="ARBA00006964"/>
    </source>
</evidence>
<keyword evidence="2 3" id="KW-0479">Metal-binding</keyword>
<gene>
    <name evidence="4" type="ORF">BJI67_13470</name>
</gene>
<accession>A0A1D8KAE4</accession>
<dbReference type="GO" id="GO:0046872">
    <property type="term" value="F:metal ion binding"/>
    <property type="evidence" value="ECO:0007669"/>
    <property type="project" value="UniProtKB-KW"/>
</dbReference>
<comment type="similarity">
    <text evidence="1">Belongs to the GTP cyclohydrolase I type 2/NIF3 family.</text>
</comment>
<dbReference type="InterPro" id="IPR036069">
    <property type="entry name" value="DUF34/NIF3_sf"/>
</dbReference>
<sequence>MVNLTELCSYADAYLDVGRFRDYAPNGLQIEGRPEIGRLLTGVTASQALLDAALDWKADAVLVHHGYFWRGESPVISGIRRKRLKTLLGHDLNLIAYHLPLDAHPEVGNNAQLAMRLGWLAETPLTPEGVGSFGRPDEPQTIRTLVERVADVLGREPQWIEAGDERIERVAWCTGAAQSYLERAISLGAQVFLSGEISEQTVHLAREAGVHYIAAGHHATERYGVLALGEHLAQRFGLEHRFVDIDNPV</sequence>
<organism evidence="4 5">
    <name type="scientific">Acidihalobacter aeolianus</name>
    <dbReference type="NCBI Taxonomy" id="2792603"/>
    <lineage>
        <taxon>Bacteria</taxon>
        <taxon>Pseudomonadati</taxon>
        <taxon>Pseudomonadota</taxon>
        <taxon>Gammaproteobacteria</taxon>
        <taxon>Chromatiales</taxon>
        <taxon>Ectothiorhodospiraceae</taxon>
        <taxon>Acidihalobacter</taxon>
    </lineage>
</organism>